<sequence>MKLVARILISALAIWLSALILGSHMDIVSNDTVLGTILATVVIAIVYGLVHLIVKPIVQLISLPLYILTLGLVSVLVNALMLWITTLITNQSWFSDTTSWGLEVTGGFWWYVLAAIVISVVQIVLLALLPNRVSD</sequence>
<evidence type="ECO:0000313" key="2">
    <source>
        <dbReference type="EMBL" id="GHH71402.1"/>
    </source>
</evidence>
<organism evidence="2 3">
    <name type="scientific">Promicromonospora soli</name>
    <dbReference type="NCBI Taxonomy" id="2035533"/>
    <lineage>
        <taxon>Bacteria</taxon>
        <taxon>Bacillati</taxon>
        <taxon>Actinomycetota</taxon>
        <taxon>Actinomycetes</taxon>
        <taxon>Micrococcales</taxon>
        <taxon>Promicromonosporaceae</taxon>
        <taxon>Promicromonospora</taxon>
    </lineage>
</organism>
<name>A0A919FS28_9MICO</name>
<protein>
    <submittedName>
        <fullName evidence="2">Membrane protein</fullName>
    </submittedName>
</protein>
<keyword evidence="1" id="KW-0812">Transmembrane</keyword>
<evidence type="ECO:0000256" key="1">
    <source>
        <dbReference type="SAM" id="Phobius"/>
    </source>
</evidence>
<keyword evidence="3" id="KW-1185">Reference proteome</keyword>
<reference evidence="2" key="2">
    <citation type="submission" date="2020-09" db="EMBL/GenBank/DDBJ databases">
        <authorList>
            <person name="Sun Q."/>
            <person name="Zhou Y."/>
        </authorList>
    </citation>
    <scope>NUCLEOTIDE SEQUENCE</scope>
    <source>
        <strain evidence="2">CGMCC 4.7398</strain>
    </source>
</reference>
<keyword evidence="1" id="KW-1133">Transmembrane helix</keyword>
<dbReference type="InterPro" id="IPR007165">
    <property type="entry name" value="Phage_holin_4_2"/>
</dbReference>
<dbReference type="AlphaFoldDB" id="A0A919FS28"/>
<dbReference type="EMBL" id="BNAS01000002">
    <property type="protein sequence ID" value="GHH71402.1"/>
    <property type="molecule type" value="Genomic_DNA"/>
</dbReference>
<dbReference type="Proteomes" id="UP000627369">
    <property type="component" value="Unassembled WGS sequence"/>
</dbReference>
<dbReference type="RefSeq" id="WP_189669060.1">
    <property type="nucleotide sequence ID" value="NZ_BNAS01000002.1"/>
</dbReference>
<feature type="transmembrane region" description="Helical" evidence="1">
    <location>
        <begin position="65"/>
        <end position="88"/>
    </location>
</feature>
<proteinExistence type="predicted"/>
<keyword evidence="1" id="KW-0472">Membrane</keyword>
<gene>
    <name evidence="2" type="ORF">GCM10017772_19760</name>
</gene>
<feature type="transmembrane region" description="Helical" evidence="1">
    <location>
        <begin position="32"/>
        <end position="53"/>
    </location>
</feature>
<evidence type="ECO:0000313" key="3">
    <source>
        <dbReference type="Proteomes" id="UP000627369"/>
    </source>
</evidence>
<reference evidence="2" key="1">
    <citation type="journal article" date="2014" name="Int. J. Syst. Evol. Microbiol.">
        <title>Complete genome sequence of Corynebacterium casei LMG S-19264T (=DSM 44701T), isolated from a smear-ripened cheese.</title>
        <authorList>
            <consortium name="US DOE Joint Genome Institute (JGI-PGF)"/>
            <person name="Walter F."/>
            <person name="Albersmeier A."/>
            <person name="Kalinowski J."/>
            <person name="Ruckert C."/>
        </authorList>
    </citation>
    <scope>NUCLEOTIDE SEQUENCE</scope>
    <source>
        <strain evidence="2">CGMCC 4.7398</strain>
    </source>
</reference>
<accession>A0A919FS28</accession>
<dbReference type="Pfam" id="PF04020">
    <property type="entry name" value="Phage_holin_4_2"/>
    <property type="match status" value="1"/>
</dbReference>
<dbReference type="PANTHER" id="PTHR37309">
    <property type="entry name" value="SLR0284 PROTEIN"/>
    <property type="match status" value="1"/>
</dbReference>
<comment type="caution">
    <text evidence="2">The sequence shown here is derived from an EMBL/GenBank/DDBJ whole genome shotgun (WGS) entry which is preliminary data.</text>
</comment>
<dbReference type="PANTHER" id="PTHR37309:SF1">
    <property type="entry name" value="SLR0284 PROTEIN"/>
    <property type="match status" value="1"/>
</dbReference>
<feature type="transmembrane region" description="Helical" evidence="1">
    <location>
        <begin position="108"/>
        <end position="129"/>
    </location>
</feature>